<dbReference type="Pfam" id="PF13569">
    <property type="entry name" value="DUF4132"/>
    <property type="match status" value="1"/>
</dbReference>
<feature type="compositionally biased region" description="Low complexity" evidence="1">
    <location>
        <begin position="36"/>
        <end position="50"/>
    </location>
</feature>
<gene>
    <name evidence="3" type="ORF">F2P45_05965</name>
</gene>
<dbReference type="InterPro" id="IPR025406">
    <property type="entry name" value="DUF4132"/>
</dbReference>
<accession>A0ABX0NP61</accession>
<evidence type="ECO:0000313" key="3">
    <source>
        <dbReference type="EMBL" id="NHZ88570.1"/>
    </source>
</evidence>
<comment type="caution">
    <text evidence="3">The sequence shown here is derived from an EMBL/GenBank/DDBJ whole genome shotgun (WGS) entry which is preliminary data.</text>
</comment>
<evidence type="ECO:0000256" key="1">
    <source>
        <dbReference type="SAM" id="MobiDB-lite"/>
    </source>
</evidence>
<feature type="region of interest" description="Disordered" evidence="1">
    <location>
        <begin position="36"/>
        <end position="63"/>
    </location>
</feature>
<reference evidence="3 4" key="1">
    <citation type="submission" date="2019-10" db="EMBL/GenBank/DDBJ databases">
        <title>Taxonomy of Antarctic Massilia spp.: description of Massilia rubra sp. nov., Massilia aquatica sp. nov., Massilia mucilaginosa sp. nov., Massilia frigida sp. nov. isolated from streams, lakes and regoliths.</title>
        <authorList>
            <person name="Holochova P."/>
            <person name="Sedlacek I."/>
            <person name="Kralova S."/>
            <person name="Maslanova I."/>
            <person name="Busse H.-J."/>
            <person name="Stankova E."/>
            <person name="Vrbovska V."/>
            <person name="Kovarovic V."/>
            <person name="Bartak M."/>
            <person name="Svec P."/>
            <person name="Pantucek R."/>
        </authorList>
    </citation>
    <scope>NUCLEOTIDE SEQUENCE [LARGE SCALE GENOMIC DNA]</scope>
    <source>
        <strain evidence="3 4">CCM 8733</strain>
    </source>
</reference>
<name>A0ABX0NP61_9BURK</name>
<keyword evidence="4" id="KW-1185">Reference proteome</keyword>
<proteinExistence type="predicted"/>
<evidence type="ECO:0000313" key="4">
    <source>
        <dbReference type="Proteomes" id="UP000609726"/>
    </source>
</evidence>
<dbReference type="RefSeq" id="WP_166871429.1">
    <property type="nucleotide sequence ID" value="NZ_WHJH01000004.1"/>
</dbReference>
<feature type="domain" description="DUF4132" evidence="2">
    <location>
        <begin position="386"/>
        <end position="578"/>
    </location>
</feature>
<protein>
    <submittedName>
        <fullName evidence="3">DUF4132 domain-containing protein</fullName>
    </submittedName>
</protein>
<dbReference type="EMBL" id="WHJH01000004">
    <property type="protein sequence ID" value="NHZ88570.1"/>
    <property type="molecule type" value="Genomic_DNA"/>
</dbReference>
<evidence type="ECO:0000259" key="2">
    <source>
        <dbReference type="Pfam" id="PF13569"/>
    </source>
</evidence>
<dbReference type="Proteomes" id="UP000609726">
    <property type="component" value="Unassembled WGS sequence"/>
</dbReference>
<sequence length="651" mass="70559">MKLAPWPAAGDSAGLPAVLVNPPWLAPRMTRSKPLALAPLPHPLDAQRQPLPKKKQLPKRRPSAVRVIKPGNEDIIDAGNVALAARIYANGKAERDMAHRWLLANPERAAYALIAPALGKAGTARENAIGALRMLAASGHAALLLDVADRYADHAVRAAMRAMLDEDPFERYFATVAPLPAFWKKRGAARPHLASTGMALPDDAIERLGVMLRFPRSHGIYPGIVQVQQACTPASLADFAWDLFNAWLRAGGDIKENWAFTSLGLLGNDDVARKLTPLIRAWPGRNQHGRAAIGVLALAAIGTDTALMLLNGIAQKVRFKALQDKAREQIEQVAAARRLSADELEDRLAPDLGLDQQGTLLLDFGARQFRVGFDEALKPYVRDAAGARLPGLPKPNRKDKAALAKAAVARFKLLKQDARTIAAQQVRRLELAMCAQRRWQPEVFVRLLACHPLVRHLVRRLVLGVYELEPGASDGGRLLACFRVGPDGATTTAGDDEFLPPACGNLHIGIPHALDLPPMDAAAFGQLFADYELLQPFAQIGRDTRALSKKETMATSLLRWQGVVVPTGRVLGLANKGWRRGTAQDGGSIVTFNKPLADGRLAELHITPGIIAGLVHEYPQQTLKKVVAGTLSTLDPVAASELIRDLEFLRA</sequence>
<organism evidence="3 4">
    <name type="scientific">Massilia mucilaginosa</name>
    <dbReference type="NCBI Taxonomy" id="2609282"/>
    <lineage>
        <taxon>Bacteria</taxon>
        <taxon>Pseudomonadati</taxon>
        <taxon>Pseudomonadota</taxon>
        <taxon>Betaproteobacteria</taxon>
        <taxon>Burkholderiales</taxon>
        <taxon>Oxalobacteraceae</taxon>
        <taxon>Telluria group</taxon>
        <taxon>Massilia</taxon>
    </lineage>
</organism>
<feature type="compositionally biased region" description="Basic residues" evidence="1">
    <location>
        <begin position="51"/>
        <end position="63"/>
    </location>
</feature>